<dbReference type="EMBL" id="CAKOGP040000469">
    <property type="protein sequence ID" value="CAJ1935396.1"/>
    <property type="molecule type" value="Genomic_DNA"/>
</dbReference>
<evidence type="ECO:0000256" key="2">
    <source>
        <dbReference type="ARBA" id="ARBA00023242"/>
    </source>
</evidence>
<dbReference type="CDD" id="cd12872">
    <property type="entry name" value="SPRY_Ash2"/>
    <property type="match status" value="1"/>
</dbReference>
<dbReference type="PANTHER" id="PTHR10598">
    <property type="entry name" value="SET1/ASH2 HISTONE METHYLTRANSFERASE COMPLEX SUBUNIT ASH2"/>
    <property type="match status" value="1"/>
</dbReference>
<protein>
    <recommendedName>
        <fullName evidence="4">B30.2/SPRY domain-containing protein</fullName>
    </recommendedName>
</protein>
<evidence type="ECO:0000313" key="6">
    <source>
        <dbReference type="Proteomes" id="UP001295423"/>
    </source>
</evidence>
<gene>
    <name evidence="5" type="ORF">CYCCA115_LOCUS4731</name>
</gene>
<dbReference type="GO" id="GO:0048188">
    <property type="term" value="C:Set1C/COMPASS complex"/>
    <property type="evidence" value="ECO:0007669"/>
    <property type="project" value="InterPro"/>
</dbReference>
<keyword evidence="6" id="KW-1185">Reference proteome</keyword>
<dbReference type="InterPro" id="IPR013320">
    <property type="entry name" value="ConA-like_dom_sf"/>
</dbReference>
<accession>A0AAD2CIU4</accession>
<comment type="caution">
    <text evidence="5">The sequence shown here is derived from an EMBL/GenBank/DDBJ whole genome shotgun (WGS) entry which is preliminary data.</text>
</comment>
<organism evidence="5 6">
    <name type="scientific">Cylindrotheca closterium</name>
    <dbReference type="NCBI Taxonomy" id="2856"/>
    <lineage>
        <taxon>Eukaryota</taxon>
        <taxon>Sar</taxon>
        <taxon>Stramenopiles</taxon>
        <taxon>Ochrophyta</taxon>
        <taxon>Bacillariophyta</taxon>
        <taxon>Bacillariophyceae</taxon>
        <taxon>Bacillariophycidae</taxon>
        <taxon>Bacillariales</taxon>
        <taxon>Bacillariaceae</taxon>
        <taxon>Cylindrotheca</taxon>
    </lineage>
</organism>
<dbReference type="InterPro" id="IPR037353">
    <property type="entry name" value="ASH2"/>
</dbReference>
<feature type="compositionally biased region" description="Basic and acidic residues" evidence="3">
    <location>
        <begin position="1"/>
        <end position="13"/>
    </location>
</feature>
<dbReference type="InterPro" id="IPR003877">
    <property type="entry name" value="SPRY_dom"/>
</dbReference>
<dbReference type="Gene3D" id="2.60.120.920">
    <property type="match status" value="1"/>
</dbReference>
<dbReference type="PANTHER" id="PTHR10598:SF0">
    <property type="entry name" value="SET1_ASH2 HISTONE METHYLTRANSFERASE COMPLEX SUBUNIT ASH2"/>
    <property type="match status" value="1"/>
</dbReference>
<dbReference type="Proteomes" id="UP001295423">
    <property type="component" value="Unassembled WGS sequence"/>
</dbReference>
<feature type="region of interest" description="Disordered" evidence="3">
    <location>
        <begin position="1"/>
        <end position="53"/>
    </location>
</feature>
<dbReference type="InterPro" id="IPR043136">
    <property type="entry name" value="B30.2/SPRY_sf"/>
</dbReference>
<dbReference type="SUPFAM" id="SSF49899">
    <property type="entry name" value="Concanavalin A-like lectins/glucanases"/>
    <property type="match status" value="1"/>
</dbReference>
<keyword evidence="2" id="KW-0539">Nucleus</keyword>
<dbReference type="SMART" id="SM00449">
    <property type="entry name" value="SPRY"/>
    <property type="match status" value="1"/>
</dbReference>
<feature type="compositionally biased region" description="Polar residues" evidence="3">
    <location>
        <begin position="43"/>
        <end position="52"/>
    </location>
</feature>
<evidence type="ECO:0000256" key="1">
    <source>
        <dbReference type="ARBA" id="ARBA00004123"/>
    </source>
</evidence>
<dbReference type="AlphaFoldDB" id="A0AAD2CIU4"/>
<dbReference type="GO" id="GO:0000976">
    <property type="term" value="F:transcription cis-regulatory region binding"/>
    <property type="evidence" value="ECO:0007669"/>
    <property type="project" value="TreeGrafter"/>
</dbReference>
<comment type="subcellular location">
    <subcellularLocation>
        <location evidence="1">Nucleus</location>
    </subcellularLocation>
</comment>
<evidence type="ECO:0000313" key="5">
    <source>
        <dbReference type="EMBL" id="CAJ1935396.1"/>
    </source>
</evidence>
<feature type="domain" description="B30.2/SPRY" evidence="4">
    <location>
        <begin position="93"/>
        <end position="335"/>
    </location>
</feature>
<evidence type="ECO:0000256" key="3">
    <source>
        <dbReference type="SAM" id="MobiDB-lite"/>
    </source>
</evidence>
<evidence type="ECO:0000259" key="4">
    <source>
        <dbReference type="PROSITE" id="PS50188"/>
    </source>
</evidence>
<name>A0AAD2CIU4_9STRA</name>
<dbReference type="InterPro" id="IPR001870">
    <property type="entry name" value="B30.2/SPRY"/>
</dbReference>
<sequence>MGSDDKMETDKAESVASTTSVKDETTTSTRQTKKRPRSPMPDESSTATTKQGAINPASAAAAAQLSASMGWNGLYSLLSASAISTTSTTNVMPTSEQVEQAATKSMQDCPPFVHLSKTDSAPQLKILDDRRLTIKGGMRGYRMSRATHGVSAGNYYYEAIILAPPSVSEIVEYLPSNVRMGKKLQDQIQQALLDEKAGKENSTQFGGHARLGWSMRTGDLQAPVGYDKWSFGLRDIGGSKIHCSKRDDKWGGEAFGSGDVVGCAISLPPKDEDGNPTGVNTIKFFKNGTPMGDIIVSKGRKEGGDAFHPPDGVYYPAISTYMGAGVKINPGPYFVYPPRKQKTGYKFQPVSDLCKPPAPIEEAITKVQKEKPFRKSDMLQKFQELVEIEAKLLHDAYQEHRRKHIEEIVEQREKRSLSISGLEEDEFYKKD</sequence>
<dbReference type="Pfam" id="PF00622">
    <property type="entry name" value="SPRY"/>
    <property type="match status" value="1"/>
</dbReference>
<dbReference type="PROSITE" id="PS50188">
    <property type="entry name" value="B302_SPRY"/>
    <property type="match status" value="1"/>
</dbReference>
<proteinExistence type="predicted"/>
<reference evidence="5" key="1">
    <citation type="submission" date="2023-08" db="EMBL/GenBank/DDBJ databases">
        <authorList>
            <person name="Audoor S."/>
            <person name="Bilcke G."/>
        </authorList>
    </citation>
    <scope>NUCLEOTIDE SEQUENCE</scope>
</reference>